<reference evidence="2 3" key="1">
    <citation type="submission" date="2016-11" db="EMBL/GenBank/DDBJ databases">
        <authorList>
            <person name="Jaros S."/>
            <person name="Januszkiewicz K."/>
            <person name="Wedrychowicz H."/>
        </authorList>
    </citation>
    <scope>NUCLEOTIDE SEQUENCE [LARGE SCALE GENOMIC DNA]</scope>
    <source>
        <strain evidence="2 3">DSM 15480</strain>
    </source>
</reference>
<gene>
    <name evidence="2" type="ORF">SAMN02745243_00636</name>
</gene>
<dbReference type="Pfam" id="PF20076">
    <property type="entry name" value="DUF6472"/>
    <property type="match status" value="1"/>
</dbReference>
<proteinExistence type="predicted"/>
<feature type="domain" description="DUF6472" evidence="1">
    <location>
        <begin position="5"/>
        <end position="60"/>
    </location>
</feature>
<accession>A0A1M6JGI8</accession>
<dbReference type="EMBL" id="FQZY01000009">
    <property type="protein sequence ID" value="SHJ45848.1"/>
    <property type="molecule type" value="Genomic_DNA"/>
</dbReference>
<dbReference type="InterPro" id="IPR045525">
    <property type="entry name" value="DUF6472"/>
</dbReference>
<dbReference type="AlphaFoldDB" id="A0A1M6JGI8"/>
<organism evidence="2 3">
    <name type="scientific">Hespellia stercorisuis DSM 15480</name>
    <dbReference type="NCBI Taxonomy" id="1121950"/>
    <lineage>
        <taxon>Bacteria</taxon>
        <taxon>Bacillati</taxon>
        <taxon>Bacillota</taxon>
        <taxon>Clostridia</taxon>
        <taxon>Lachnospirales</taxon>
        <taxon>Lachnospiraceae</taxon>
        <taxon>Hespellia</taxon>
    </lineage>
</organism>
<sequence>MSRVSKCEDCANYEYDEECEYYVCQQNLDEDEMMRFVQGDFTECPYYQTSDEYKIVRSQM</sequence>
<protein>
    <recommendedName>
        <fullName evidence="1">DUF6472 domain-containing protein</fullName>
    </recommendedName>
</protein>
<evidence type="ECO:0000313" key="3">
    <source>
        <dbReference type="Proteomes" id="UP000184301"/>
    </source>
</evidence>
<dbReference type="STRING" id="1121950.SAMN02745243_00636"/>
<evidence type="ECO:0000313" key="2">
    <source>
        <dbReference type="EMBL" id="SHJ45848.1"/>
    </source>
</evidence>
<keyword evidence="3" id="KW-1185">Reference proteome</keyword>
<evidence type="ECO:0000259" key="1">
    <source>
        <dbReference type="Pfam" id="PF20076"/>
    </source>
</evidence>
<name>A0A1M6JGI8_9FIRM</name>
<dbReference type="OrthoDB" id="1823132at2"/>
<dbReference type="RefSeq" id="WP_073104912.1">
    <property type="nucleotide sequence ID" value="NZ_FQZY01000009.1"/>
</dbReference>
<dbReference type="Proteomes" id="UP000184301">
    <property type="component" value="Unassembled WGS sequence"/>
</dbReference>